<feature type="binding site" evidence="6">
    <location>
        <position position="185"/>
    </location>
    <ligand>
        <name>substrate</name>
    </ligand>
</feature>
<feature type="signal peptide" evidence="7">
    <location>
        <begin position="1"/>
        <end position="27"/>
    </location>
</feature>
<keyword evidence="4 6" id="KW-0378">Hydrolase</keyword>
<evidence type="ECO:0000256" key="1">
    <source>
        <dbReference type="ARBA" id="ARBA00011076"/>
    </source>
</evidence>
<dbReference type="GO" id="GO:0004359">
    <property type="term" value="F:glutaminase activity"/>
    <property type="evidence" value="ECO:0007669"/>
    <property type="project" value="UniProtKB-UniRule"/>
</dbReference>
<dbReference type="NCBIfam" id="TIGR03814">
    <property type="entry name" value="Gln_ase"/>
    <property type="match status" value="1"/>
</dbReference>
<dbReference type="PANTHER" id="PTHR12544:SF29">
    <property type="entry name" value="GLUTAMINASE"/>
    <property type="match status" value="1"/>
</dbReference>
<reference evidence="8" key="1">
    <citation type="submission" date="2017-12" db="EMBL/GenBank/DDBJ databases">
        <title>FDA dAtabase for Regulatory Grade micrObial Sequences (FDA-ARGOS): Supporting development and validation of Infectious Disease Dx tests.</title>
        <authorList>
            <person name="Kerrigan L."/>
            <person name="Tallon L.J."/>
            <person name="Sadzewicz L."/>
            <person name="Sengamalay N."/>
            <person name="Ott S."/>
            <person name="Godinez A."/>
            <person name="Nagaraj S."/>
            <person name="Vavikolanu K."/>
            <person name="Vyas G."/>
            <person name="Nadendla S."/>
            <person name="Aluvathingal J."/>
            <person name="Sichtig H."/>
        </authorList>
    </citation>
    <scope>NUCLEOTIDE SEQUENCE [LARGE SCALE GENOMIC DNA]</scope>
    <source>
        <strain evidence="8">FDAARGOS_200</strain>
    </source>
</reference>
<dbReference type="EC" id="3.5.1.2" evidence="3 6"/>
<feature type="binding site" evidence="6">
    <location>
        <position position="192"/>
    </location>
    <ligand>
        <name>substrate</name>
    </ligand>
</feature>
<name>A0AAX0WQM8_9GAMM</name>
<dbReference type="FunFam" id="3.40.710.10:FF:000005">
    <property type="entry name" value="Glutaminase"/>
    <property type="match status" value="1"/>
</dbReference>
<dbReference type="HAMAP" id="MF_00313">
    <property type="entry name" value="Glutaminase"/>
    <property type="match status" value="1"/>
</dbReference>
<evidence type="ECO:0000256" key="2">
    <source>
        <dbReference type="ARBA" id="ARBA00011881"/>
    </source>
</evidence>
<dbReference type="InterPro" id="IPR015868">
    <property type="entry name" value="Glutaminase"/>
</dbReference>
<evidence type="ECO:0000256" key="5">
    <source>
        <dbReference type="ARBA" id="ARBA00049534"/>
    </source>
</evidence>
<dbReference type="SUPFAM" id="SSF56601">
    <property type="entry name" value="beta-lactamase/transpeptidase-like"/>
    <property type="match status" value="1"/>
</dbReference>
<feature type="chain" id="PRO_5043432523" description="Glutaminase" evidence="7">
    <location>
        <begin position="28"/>
        <end position="342"/>
    </location>
</feature>
<dbReference type="Proteomes" id="UP000192511">
    <property type="component" value="Unassembled WGS sequence"/>
</dbReference>
<dbReference type="GO" id="GO:0006543">
    <property type="term" value="P:L-glutamine catabolic process"/>
    <property type="evidence" value="ECO:0007669"/>
    <property type="project" value="TreeGrafter"/>
</dbReference>
<feature type="binding site" evidence="6">
    <location>
        <position position="141"/>
    </location>
    <ligand>
        <name>substrate</name>
    </ligand>
</feature>
<sequence>MINFGDKMRYQITALILSFFCSFSAAGAFVSPDYATLKQVYDKYKTNYQGKPASYIPELAKADSDLFAISVMTVDGKVMSIGDRHANFSLQSISKIFAYALALQDNGEKVIFNKVGLEATGEQFNSIKSIENHQSHNPFVNIGAIQTTSFIRGKDSEEKWNRLVSFIKELGGEQIFLGKRVYHSEAISNQRNRAISHLLESYGMLIGDPKEVLDRYTKACALMVNTESLALIGATFANNGINPKTHQKVLSPKYVRDVLSEMVVNGIYERSGGWFVTIGVPAKSGVSGGIIAVIPNKMAIAVYSPNLDKTGTSIRGEAVLKELSRLWNLHLISNNKIEIKGD</sequence>
<evidence type="ECO:0000256" key="4">
    <source>
        <dbReference type="ARBA" id="ARBA00022801"/>
    </source>
</evidence>
<feature type="binding site" evidence="6">
    <location>
        <position position="286"/>
    </location>
    <ligand>
        <name>substrate</name>
    </ligand>
</feature>
<feature type="binding site" evidence="6">
    <location>
        <position position="268"/>
    </location>
    <ligand>
        <name>substrate</name>
    </ligand>
</feature>
<protein>
    <recommendedName>
        <fullName evidence="3 6">Glutaminase</fullName>
        <ecNumber evidence="3 6">3.5.1.2</ecNumber>
    </recommendedName>
</protein>
<feature type="binding site" evidence="6">
    <location>
        <position position="92"/>
    </location>
    <ligand>
        <name>substrate</name>
    </ligand>
</feature>
<evidence type="ECO:0000256" key="7">
    <source>
        <dbReference type="SAM" id="SignalP"/>
    </source>
</evidence>
<evidence type="ECO:0000313" key="8">
    <source>
        <dbReference type="EMBL" id="PNL60183.1"/>
    </source>
</evidence>
<gene>
    <name evidence="6 8" type="primary">glsA</name>
    <name evidence="8" type="ORF">A6J39_002595</name>
</gene>
<dbReference type="Gene3D" id="3.40.710.10">
    <property type="entry name" value="DD-peptidase/beta-lactamase superfamily"/>
    <property type="match status" value="1"/>
</dbReference>
<dbReference type="Pfam" id="PF04960">
    <property type="entry name" value="Glutaminase"/>
    <property type="match status" value="1"/>
</dbReference>
<comment type="subunit">
    <text evidence="2 6">Homotetramer.</text>
</comment>
<evidence type="ECO:0000256" key="6">
    <source>
        <dbReference type="HAMAP-Rule" id="MF_00313"/>
    </source>
</evidence>
<dbReference type="EMBL" id="NBTX02000004">
    <property type="protein sequence ID" value="PNL60183.1"/>
    <property type="molecule type" value="Genomic_DNA"/>
</dbReference>
<feature type="binding site" evidence="6">
    <location>
        <position position="216"/>
    </location>
    <ligand>
        <name>substrate</name>
    </ligand>
</feature>
<proteinExistence type="inferred from homology"/>
<comment type="similarity">
    <text evidence="1 6">Belongs to the glutaminase family.</text>
</comment>
<dbReference type="GO" id="GO:0006537">
    <property type="term" value="P:glutamate biosynthetic process"/>
    <property type="evidence" value="ECO:0007669"/>
    <property type="project" value="TreeGrafter"/>
</dbReference>
<comment type="caution">
    <text evidence="8">The sequence shown here is derived from an EMBL/GenBank/DDBJ whole genome shotgun (WGS) entry which is preliminary data.</text>
</comment>
<evidence type="ECO:0000256" key="3">
    <source>
        <dbReference type="ARBA" id="ARBA00012918"/>
    </source>
</evidence>
<evidence type="ECO:0000313" key="9">
    <source>
        <dbReference type="Proteomes" id="UP000192511"/>
    </source>
</evidence>
<dbReference type="InterPro" id="IPR012338">
    <property type="entry name" value="Beta-lactam/transpept-like"/>
</dbReference>
<dbReference type="PANTHER" id="PTHR12544">
    <property type="entry name" value="GLUTAMINASE"/>
    <property type="match status" value="1"/>
</dbReference>
<comment type="catalytic activity">
    <reaction evidence="5 6">
        <text>L-glutamine + H2O = L-glutamate + NH4(+)</text>
        <dbReference type="Rhea" id="RHEA:15889"/>
        <dbReference type="ChEBI" id="CHEBI:15377"/>
        <dbReference type="ChEBI" id="CHEBI:28938"/>
        <dbReference type="ChEBI" id="CHEBI:29985"/>
        <dbReference type="ChEBI" id="CHEBI:58359"/>
        <dbReference type="EC" id="3.5.1.2"/>
    </reaction>
</comment>
<dbReference type="AlphaFoldDB" id="A0AAX0WQM8"/>
<accession>A0AAX0WQM8</accession>
<keyword evidence="7" id="KW-0732">Signal</keyword>
<keyword evidence="9" id="KW-1185">Reference proteome</keyword>
<keyword evidence="6" id="KW-0007">Acetylation</keyword>
<organism evidence="8 9">
    <name type="scientific">Legionella anisa</name>
    <dbReference type="NCBI Taxonomy" id="28082"/>
    <lineage>
        <taxon>Bacteria</taxon>
        <taxon>Pseudomonadati</taxon>
        <taxon>Pseudomonadota</taxon>
        <taxon>Gammaproteobacteria</taxon>
        <taxon>Legionellales</taxon>
        <taxon>Legionellaceae</taxon>
        <taxon>Legionella</taxon>
    </lineage>
</organism>